<reference evidence="1 2" key="1">
    <citation type="submission" date="2021-06" db="EMBL/GenBank/DDBJ databases">
        <title>Actinomycetes sequencing.</title>
        <authorList>
            <person name="Shan Q."/>
        </authorList>
    </citation>
    <scope>NUCLEOTIDE SEQUENCE [LARGE SCALE GENOMIC DNA]</scope>
    <source>
        <strain evidence="1 2">NEAU-G5</strain>
    </source>
</reference>
<dbReference type="Proteomes" id="UP000733379">
    <property type="component" value="Unassembled WGS sequence"/>
</dbReference>
<evidence type="ECO:0000313" key="2">
    <source>
        <dbReference type="Proteomes" id="UP000733379"/>
    </source>
</evidence>
<accession>A0ABS6B3U0</accession>
<evidence type="ECO:0000313" key="1">
    <source>
        <dbReference type="EMBL" id="MBU3064972.1"/>
    </source>
</evidence>
<dbReference type="Pfam" id="PF13911">
    <property type="entry name" value="AhpC-TSA_2"/>
    <property type="match status" value="1"/>
</dbReference>
<dbReference type="CDD" id="cd02970">
    <property type="entry name" value="PRX_like2"/>
    <property type="match status" value="1"/>
</dbReference>
<keyword evidence="2" id="KW-1185">Reference proteome</keyword>
<sequence length="186" mass="20159">MSLPATVSARTLTTVTGASVPVPDPDRLIHLQFRRFAGCPICNLHLRSIVLRRSEIAAAGIREVVVFHSGAAELRKYVGDVPLDLIADPGRTLYREFGVESAPRALLDPRAWPGIVRGVAAELRAVLRHEKVPLRGRPENGRLGLPADFLIAPGGSVLAAKHGVHADDQWSVDELLAHAERAEVVR</sequence>
<protein>
    <submittedName>
        <fullName evidence="1">AhpC/TSA family protein</fullName>
    </submittedName>
</protein>
<proteinExistence type="predicted"/>
<gene>
    <name evidence="1" type="ORF">KO481_26005</name>
</gene>
<name>A0ABS6B3U0_9NOCA</name>
<dbReference type="InterPro" id="IPR036249">
    <property type="entry name" value="Thioredoxin-like_sf"/>
</dbReference>
<organism evidence="1 2">
    <name type="scientific">Nocardia albiluteola</name>
    <dbReference type="NCBI Taxonomy" id="2842303"/>
    <lineage>
        <taxon>Bacteria</taxon>
        <taxon>Bacillati</taxon>
        <taxon>Actinomycetota</taxon>
        <taxon>Actinomycetes</taxon>
        <taxon>Mycobacteriales</taxon>
        <taxon>Nocardiaceae</taxon>
        <taxon>Nocardia</taxon>
    </lineage>
</organism>
<dbReference type="RefSeq" id="WP_215920658.1">
    <property type="nucleotide sequence ID" value="NZ_JAHKNI010000009.1"/>
</dbReference>
<dbReference type="EMBL" id="JAHKNI010000009">
    <property type="protein sequence ID" value="MBU3064972.1"/>
    <property type="molecule type" value="Genomic_DNA"/>
</dbReference>
<dbReference type="SUPFAM" id="SSF52833">
    <property type="entry name" value="Thioredoxin-like"/>
    <property type="match status" value="1"/>
</dbReference>
<comment type="caution">
    <text evidence="1">The sequence shown here is derived from an EMBL/GenBank/DDBJ whole genome shotgun (WGS) entry which is preliminary data.</text>
</comment>
<dbReference type="Gene3D" id="3.40.30.10">
    <property type="entry name" value="Glutaredoxin"/>
    <property type="match status" value="1"/>
</dbReference>
<dbReference type="InterPro" id="IPR032801">
    <property type="entry name" value="PXL2A/B/C"/>
</dbReference>